<dbReference type="SUPFAM" id="SSF53807">
    <property type="entry name" value="Helical backbone' metal receptor"/>
    <property type="match status" value="1"/>
</dbReference>
<evidence type="ECO:0000259" key="2">
    <source>
        <dbReference type="PROSITE" id="PS50983"/>
    </source>
</evidence>
<name>A0A3A9K8J0_9BACI</name>
<accession>A0A3A9K8J0</accession>
<keyword evidence="4" id="KW-1185">Reference proteome</keyword>
<organism evidence="3 4">
    <name type="scientific">Salipaludibacillus neizhouensis</name>
    <dbReference type="NCBI Taxonomy" id="885475"/>
    <lineage>
        <taxon>Bacteria</taxon>
        <taxon>Bacillati</taxon>
        <taxon>Bacillota</taxon>
        <taxon>Bacilli</taxon>
        <taxon>Bacillales</taxon>
        <taxon>Bacillaceae</taxon>
    </lineage>
</organism>
<proteinExistence type="inferred from homology"/>
<dbReference type="PANTHER" id="PTHR30535">
    <property type="entry name" value="VITAMIN B12-BINDING PROTEIN"/>
    <property type="match status" value="1"/>
</dbReference>
<evidence type="ECO:0000256" key="1">
    <source>
        <dbReference type="ARBA" id="ARBA00008814"/>
    </source>
</evidence>
<dbReference type="Proteomes" id="UP000281498">
    <property type="component" value="Unassembled WGS sequence"/>
</dbReference>
<dbReference type="OrthoDB" id="9787772at2"/>
<reference evidence="3 4" key="1">
    <citation type="submission" date="2017-10" db="EMBL/GenBank/DDBJ databases">
        <title>Bacillus sp. nov., a halophilic bacterium isolated from a Keqin Lake.</title>
        <authorList>
            <person name="Wang H."/>
        </authorList>
    </citation>
    <scope>NUCLEOTIDE SEQUENCE [LARGE SCALE GENOMIC DNA]</scope>
    <source>
        <strain evidence="3 4">KCTC 13187</strain>
    </source>
</reference>
<evidence type="ECO:0000313" key="3">
    <source>
        <dbReference type="EMBL" id="RKL69314.1"/>
    </source>
</evidence>
<dbReference type="EMBL" id="PDOE01000001">
    <property type="protein sequence ID" value="RKL69314.1"/>
    <property type="molecule type" value="Genomic_DNA"/>
</dbReference>
<gene>
    <name evidence="3" type="ORF">CR203_04615</name>
</gene>
<dbReference type="AlphaFoldDB" id="A0A3A9K8J0"/>
<dbReference type="InterPro" id="IPR050902">
    <property type="entry name" value="ABC_Transporter_SBP"/>
</dbReference>
<sequence>MRIISLCPSNTEIAAYVGLEESLVGLDKYSDWPASIQHLPRLGSDLSIDMDKVEALEPDLILASLSVPGMEKNIEELEKRNLPYVIMENPKTLSDIGKLLLWLGEKTGKQEQGLKAHDRFYQWVDKYKDLSTTVVKPKSVYWEWWAKPIFTPGKTNWLTEVSTLAGGENVFADIDKSSVKTDWEDVFQRDPDVMAIVWVGVQQHLVKPHVIKKRPNWMELSAIKNNQMHILEEPYFCRPSPRLLIGLMKIAAILHPQIYPTYPDGFDPMIDSFEEAEESI</sequence>
<dbReference type="Gene3D" id="3.40.50.1980">
    <property type="entry name" value="Nitrogenase molybdenum iron protein domain"/>
    <property type="match status" value="2"/>
</dbReference>
<evidence type="ECO:0000313" key="4">
    <source>
        <dbReference type="Proteomes" id="UP000281498"/>
    </source>
</evidence>
<comment type="similarity">
    <text evidence="1">Belongs to the bacterial solute-binding protein 8 family.</text>
</comment>
<dbReference type="PANTHER" id="PTHR30535:SF34">
    <property type="entry name" value="MOLYBDATE-BINDING PROTEIN MOLA"/>
    <property type="match status" value="1"/>
</dbReference>
<dbReference type="RefSeq" id="WP_110936046.1">
    <property type="nucleotide sequence ID" value="NZ_KZ614146.1"/>
</dbReference>
<comment type="caution">
    <text evidence="3">The sequence shown here is derived from an EMBL/GenBank/DDBJ whole genome shotgun (WGS) entry which is preliminary data.</text>
</comment>
<protein>
    <submittedName>
        <fullName evidence="3">Cobalamin-binding protein</fullName>
    </submittedName>
</protein>
<feature type="domain" description="Fe/B12 periplasmic-binding" evidence="2">
    <location>
        <begin position="2"/>
        <end position="262"/>
    </location>
</feature>
<dbReference type="PROSITE" id="PS50983">
    <property type="entry name" value="FE_B12_PBP"/>
    <property type="match status" value="1"/>
</dbReference>
<dbReference type="CDD" id="cd01144">
    <property type="entry name" value="BtuF"/>
    <property type="match status" value="1"/>
</dbReference>
<dbReference type="Pfam" id="PF01497">
    <property type="entry name" value="Peripla_BP_2"/>
    <property type="match status" value="1"/>
</dbReference>
<dbReference type="InterPro" id="IPR002491">
    <property type="entry name" value="ABC_transptr_periplasmic_BD"/>
</dbReference>